<dbReference type="EMBL" id="JBJQOH010000007">
    <property type="protein sequence ID" value="KAL3681149.1"/>
    <property type="molecule type" value="Genomic_DNA"/>
</dbReference>
<evidence type="ECO:0008006" key="3">
    <source>
        <dbReference type="Google" id="ProtNLM"/>
    </source>
</evidence>
<name>A0ABD3GRW8_9MARC</name>
<evidence type="ECO:0000313" key="1">
    <source>
        <dbReference type="EMBL" id="KAL3681149.1"/>
    </source>
</evidence>
<comment type="caution">
    <text evidence="1">The sequence shown here is derived from an EMBL/GenBank/DDBJ whole genome shotgun (WGS) entry which is preliminary data.</text>
</comment>
<protein>
    <recommendedName>
        <fullName evidence="3">Ribosomal protein S14</fullName>
    </recommendedName>
</protein>
<organism evidence="1 2">
    <name type="scientific">Riccia sorocarpa</name>
    <dbReference type="NCBI Taxonomy" id="122646"/>
    <lineage>
        <taxon>Eukaryota</taxon>
        <taxon>Viridiplantae</taxon>
        <taxon>Streptophyta</taxon>
        <taxon>Embryophyta</taxon>
        <taxon>Marchantiophyta</taxon>
        <taxon>Marchantiopsida</taxon>
        <taxon>Marchantiidae</taxon>
        <taxon>Marchantiales</taxon>
        <taxon>Ricciaceae</taxon>
        <taxon>Riccia</taxon>
    </lineage>
</organism>
<dbReference type="Proteomes" id="UP001633002">
    <property type="component" value="Unassembled WGS sequence"/>
</dbReference>
<evidence type="ECO:0000313" key="2">
    <source>
        <dbReference type="Proteomes" id="UP001633002"/>
    </source>
</evidence>
<sequence length="111" mass="13121">MRRYLKQCETFKEKRLAIFKEYFLDERKKVLETKRKKLEAITSVTRVMFLQTRSTSITRVRRKELGGTVDYEEKKPFLRGGGSNSHLSLSDLKNNVPQFIWCIGTPFTKSR</sequence>
<proteinExistence type="predicted"/>
<accession>A0ABD3GRW8</accession>
<gene>
    <name evidence="1" type="ORF">R1sor_024105</name>
</gene>
<dbReference type="AlphaFoldDB" id="A0ABD3GRW8"/>
<keyword evidence="2" id="KW-1185">Reference proteome</keyword>
<reference evidence="1 2" key="1">
    <citation type="submission" date="2024-09" db="EMBL/GenBank/DDBJ databases">
        <title>Chromosome-scale assembly of Riccia sorocarpa.</title>
        <authorList>
            <person name="Paukszto L."/>
        </authorList>
    </citation>
    <scope>NUCLEOTIDE SEQUENCE [LARGE SCALE GENOMIC DNA]</scope>
    <source>
        <strain evidence="1">LP-2024</strain>
        <tissue evidence="1">Aerial parts of the thallus</tissue>
    </source>
</reference>